<sequence>MGMRLVLFALSLGLTLISFQAYSQRKSTALQYAFIGFAFISMGAALTSLGSQVGSWERAFGIVETIPFIVGFSMLYVSLYR</sequence>
<dbReference type="GeneID" id="79316856"/>
<evidence type="ECO:0000313" key="3">
    <source>
        <dbReference type="Proteomes" id="UP001596547"/>
    </source>
</evidence>
<feature type="transmembrane region" description="Helical" evidence="1">
    <location>
        <begin position="59"/>
        <end position="79"/>
    </location>
</feature>
<comment type="caution">
    <text evidence="2">The sequence shown here is derived from an EMBL/GenBank/DDBJ whole genome shotgun (WGS) entry which is preliminary data.</text>
</comment>
<evidence type="ECO:0000313" key="2">
    <source>
        <dbReference type="EMBL" id="MFC7316506.1"/>
    </source>
</evidence>
<protein>
    <submittedName>
        <fullName evidence="2">Uncharacterized protein</fullName>
    </submittedName>
</protein>
<organism evidence="2 3">
    <name type="scientific">Halomarina halobia</name>
    <dbReference type="NCBI Taxonomy" id="3033386"/>
    <lineage>
        <taxon>Archaea</taxon>
        <taxon>Methanobacteriati</taxon>
        <taxon>Methanobacteriota</taxon>
        <taxon>Stenosarchaea group</taxon>
        <taxon>Halobacteria</taxon>
        <taxon>Halobacteriales</taxon>
        <taxon>Natronomonadaceae</taxon>
        <taxon>Halomarina</taxon>
    </lineage>
</organism>
<dbReference type="RefSeq" id="WP_276305753.1">
    <property type="nucleotide sequence ID" value="NZ_CP119992.1"/>
</dbReference>
<proteinExistence type="predicted"/>
<keyword evidence="1" id="KW-0812">Transmembrane</keyword>
<feature type="transmembrane region" description="Helical" evidence="1">
    <location>
        <begin position="30"/>
        <end position="47"/>
    </location>
</feature>
<dbReference type="InterPro" id="IPR055943">
    <property type="entry name" value="DUF7521"/>
</dbReference>
<dbReference type="EMBL" id="JBHTBF010000002">
    <property type="protein sequence ID" value="MFC7316506.1"/>
    <property type="molecule type" value="Genomic_DNA"/>
</dbReference>
<dbReference type="AlphaFoldDB" id="A0ABD6A881"/>
<keyword evidence="1" id="KW-1133">Transmembrane helix</keyword>
<dbReference type="Pfam" id="PF24365">
    <property type="entry name" value="DUF7521"/>
    <property type="match status" value="1"/>
</dbReference>
<dbReference type="Proteomes" id="UP001596547">
    <property type="component" value="Unassembled WGS sequence"/>
</dbReference>
<keyword evidence="3" id="KW-1185">Reference proteome</keyword>
<reference evidence="2 3" key="1">
    <citation type="journal article" date="2019" name="Int. J. Syst. Evol. Microbiol.">
        <title>The Global Catalogue of Microorganisms (GCM) 10K type strain sequencing project: providing services to taxonomists for standard genome sequencing and annotation.</title>
        <authorList>
            <consortium name="The Broad Institute Genomics Platform"/>
            <consortium name="The Broad Institute Genome Sequencing Center for Infectious Disease"/>
            <person name="Wu L."/>
            <person name="Ma J."/>
        </authorList>
    </citation>
    <scope>NUCLEOTIDE SEQUENCE [LARGE SCALE GENOMIC DNA]</scope>
    <source>
        <strain evidence="2 3">PSR21</strain>
    </source>
</reference>
<gene>
    <name evidence="2" type="ORF">ACFQPE_06795</name>
</gene>
<accession>A0ABD6A881</accession>
<keyword evidence="1" id="KW-0472">Membrane</keyword>
<name>A0ABD6A881_9EURY</name>
<evidence type="ECO:0000256" key="1">
    <source>
        <dbReference type="SAM" id="Phobius"/>
    </source>
</evidence>